<dbReference type="OrthoDB" id="3324681at2759"/>
<dbReference type="AlphaFoldDB" id="A0A5C3MLD5"/>
<feature type="compositionally biased region" description="Polar residues" evidence="1">
    <location>
        <begin position="158"/>
        <end position="176"/>
    </location>
</feature>
<evidence type="ECO:0000313" key="2">
    <source>
        <dbReference type="EMBL" id="TFK46114.1"/>
    </source>
</evidence>
<sequence>MDIPVPRTPSNLQASTPCFPVTKHHHRSLRPPRDEPHHAFSPLSEGSLPIPLLNICADNESVSGLGFDLTDSREVFEDSGFSEFDDGHLALSDRLVEVTSYSGPVNPSADSPGAPCASLAPSPAPSSSKSTLPTRPACLSFSSSQLCGMSNTSYSDELVFSSPTKPTQHRPLTSPSMPKRVPFASMSPLSWTGNSSVASHLVPEGPRSTFEFAPALETGEPLSSRPSLPAVTALRDKPWKSASDDSVGSYGGSDAWRAVGEMMGYELPSSTRPALDPVHELEATTRKFGVGYRPRQPPESRHPLTMSLQQPVLGVYSNSDGLRVQVDDDLGWQGTPQFQSRSLGISENLEAEVHEMLQYDSSQSADDDGGRSQNSHVQIQLAGREDIHMNDRDGLDGFYGWTPGTVDELLALESVDNLPDRATLDGLSCSNELPMAEGPILHSVDATEDNPFLGRALSPVSTSSEDPLLLRGADSLIEEARSPSPVDPPLARDSGQLREYARAKLGLQEADAPAFEHDPPSLNCLAPIGQSTPLSLAEALRGTEQSVNIALPDERLVSQREKNGLGTGGDALGSVEAGIFEGPSLFGDDWDEEEDCW</sequence>
<name>A0A5C3MLD5_9AGAM</name>
<dbReference type="EMBL" id="ML213533">
    <property type="protein sequence ID" value="TFK46114.1"/>
    <property type="molecule type" value="Genomic_DNA"/>
</dbReference>
<gene>
    <name evidence="2" type="ORF">OE88DRAFT_1055050</name>
</gene>
<organism evidence="2 3">
    <name type="scientific">Heliocybe sulcata</name>
    <dbReference type="NCBI Taxonomy" id="5364"/>
    <lineage>
        <taxon>Eukaryota</taxon>
        <taxon>Fungi</taxon>
        <taxon>Dikarya</taxon>
        <taxon>Basidiomycota</taxon>
        <taxon>Agaricomycotina</taxon>
        <taxon>Agaricomycetes</taxon>
        <taxon>Gloeophyllales</taxon>
        <taxon>Gloeophyllaceae</taxon>
        <taxon>Heliocybe</taxon>
    </lineage>
</organism>
<feature type="region of interest" description="Disordered" evidence="1">
    <location>
        <begin position="1"/>
        <end position="41"/>
    </location>
</feature>
<evidence type="ECO:0000313" key="3">
    <source>
        <dbReference type="Proteomes" id="UP000305948"/>
    </source>
</evidence>
<evidence type="ECO:0000256" key="1">
    <source>
        <dbReference type="SAM" id="MobiDB-lite"/>
    </source>
</evidence>
<feature type="region of interest" description="Disordered" evidence="1">
    <location>
        <begin position="103"/>
        <end position="134"/>
    </location>
</feature>
<feature type="region of interest" description="Disordered" evidence="1">
    <location>
        <begin position="158"/>
        <end position="181"/>
    </location>
</feature>
<proteinExistence type="predicted"/>
<dbReference type="Proteomes" id="UP000305948">
    <property type="component" value="Unassembled WGS sequence"/>
</dbReference>
<keyword evidence="3" id="KW-1185">Reference proteome</keyword>
<protein>
    <submittedName>
        <fullName evidence="2">Uncharacterized protein</fullName>
    </submittedName>
</protein>
<feature type="compositionally biased region" description="Low complexity" evidence="1">
    <location>
        <begin position="111"/>
        <end position="130"/>
    </location>
</feature>
<accession>A0A5C3MLD5</accession>
<reference evidence="2 3" key="1">
    <citation type="journal article" date="2019" name="Nat. Ecol. Evol.">
        <title>Megaphylogeny resolves global patterns of mushroom evolution.</title>
        <authorList>
            <person name="Varga T."/>
            <person name="Krizsan K."/>
            <person name="Foldi C."/>
            <person name="Dima B."/>
            <person name="Sanchez-Garcia M."/>
            <person name="Sanchez-Ramirez S."/>
            <person name="Szollosi G.J."/>
            <person name="Szarkandi J.G."/>
            <person name="Papp V."/>
            <person name="Albert L."/>
            <person name="Andreopoulos W."/>
            <person name="Angelini C."/>
            <person name="Antonin V."/>
            <person name="Barry K.W."/>
            <person name="Bougher N.L."/>
            <person name="Buchanan P."/>
            <person name="Buyck B."/>
            <person name="Bense V."/>
            <person name="Catcheside P."/>
            <person name="Chovatia M."/>
            <person name="Cooper J."/>
            <person name="Damon W."/>
            <person name="Desjardin D."/>
            <person name="Finy P."/>
            <person name="Geml J."/>
            <person name="Haridas S."/>
            <person name="Hughes K."/>
            <person name="Justo A."/>
            <person name="Karasinski D."/>
            <person name="Kautmanova I."/>
            <person name="Kiss B."/>
            <person name="Kocsube S."/>
            <person name="Kotiranta H."/>
            <person name="LaButti K.M."/>
            <person name="Lechner B.E."/>
            <person name="Liimatainen K."/>
            <person name="Lipzen A."/>
            <person name="Lukacs Z."/>
            <person name="Mihaltcheva S."/>
            <person name="Morgado L.N."/>
            <person name="Niskanen T."/>
            <person name="Noordeloos M.E."/>
            <person name="Ohm R.A."/>
            <person name="Ortiz-Santana B."/>
            <person name="Ovrebo C."/>
            <person name="Racz N."/>
            <person name="Riley R."/>
            <person name="Savchenko A."/>
            <person name="Shiryaev A."/>
            <person name="Soop K."/>
            <person name="Spirin V."/>
            <person name="Szebenyi C."/>
            <person name="Tomsovsky M."/>
            <person name="Tulloss R.E."/>
            <person name="Uehling J."/>
            <person name="Grigoriev I.V."/>
            <person name="Vagvolgyi C."/>
            <person name="Papp T."/>
            <person name="Martin F.M."/>
            <person name="Miettinen O."/>
            <person name="Hibbett D.S."/>
            <person name="Nagy L.G."/>
        </authorList>
    </citation>
    <scope>NUCLEOTIDE SEQUENCE [LARGE SCALE GENOMIC DNA]</scope>
    <source>
        <strain evidence="2 3">OMC1185</strain>
    </source>
</reference>